<protein>
    <recommendedName>
        <fullName evidence="2">non-specific serine/threonine protein kinase</fullName>
        <ecNumber evidence="2">2.7.11.1</ecNumber>
    </recommendedName>
</protein>
<dbReference type="CDD" id="cd14066">
    <property type="entry name" value="STKc_IRAK"/>
    <property type="match status" value="1"/>
</dbReference>
<dbReference type="InterPro" id="IPR008271">
    <property type="entry name" value="Ser/Thr_kinase_AS"/>
</dbReference>
<keyword evidence="5" id="KW-0597">Phosphoprotein</keyword>
<dbReference type="SUPFAM" id="SSF56112">
    <property type="entry name" value="Protein kinase-like (PK-like)"/>
    <property type="match status" value="1"/>
</dbReference>
<dbReference type="PANTHER" id="PTHR47989">
    <property type="entry name" value="OS01G0750732 PROTEIN"/>
    <property type="match status" value="1"/>
</dbReference>
<keyword evidence="10 14" id="KW-0472">Membrane</keyword>
<comment type="subcellular location">
    <subcellularLocation>
        <location evidence="1">Cell membrane</location>
    </subcellularLocation>
</comment>
<dbReference type="GO" id="GO:0005886">
    <property type="term" value="C:plasma membrane"/>
    <property type="evidence" value="ECO:0007669"/>
    <property type="project" value="UniProtKB-SubCell"/>
</dbReference>
<feature type="binding site" evidence="13">
    <location>
        <position position="345"/>
    </location>
    <ligand>
        <name>ATP</name>
        <dbReference type="ChEBI" id="CHEBI:30616"/>
    </ligand>
</feature>
<evidence type="ECO:0000256" key="1">
    <source>
        <dbReference type="ARBA" id="ARBA00004236"/>
    </source>
</evidence>
<dbReference type="GO" id="GO:0005524">
    <property type="term" value="F:ATP binding"/>
    <property type="evidence" value="ECO:0007669"/>
    <property type="project" value="UniProtKB-UniRule"/>
</dbReference>
<proteinExistence type="predicted"/>
<evidence type="ECO:0000256" key="7">
    <source>
        <dbReference type="ARBA" id="ARBA00022741"/>
    </source>
</evidence>
<dbReference type="InterPro" id="IPR011009">
    <property type="entry name" value="Kinase-like_dom_sf"/>
</dbReference>
<keyword evidence="14" id="KW-1133">Transmembrane helix</keyword>
<keyword evidence="6" id="KW-0808">Transferase</keyword>
<comment type="caution">
    <text evidence="16">The sequence shown here is derived from an EMBL/GenBank/DDBJ whole genome shotgun (WGS) entry which is preliminary data.</text>
</comment>
<evidence type="ECO:0000256" key="8">
    <source>
        <dbReference type="ARBA" id="ARBA00022777"/>
    </source>
</evidence>
<evidence type="ECO:0000256" key="10">
    <source>
        <dbReference type="ARBA" id="ARBA00023136"/>
    </source>
</evidence>
<organism evidence="16 17">
    <name type="scientific">Zingiber officinale</name>
    <name type="common">Ginger</name>
    <name type="synonym">Amomum zingiber</name>
    <dbReference type="NCBI Taxonomy" id="94328"/>
    <lineage>
        <taxon>Eukaryota</taxon>
        <taxon>Viridiplantae</taxon>
        <taxon>Streptophyta</taxon>
        <taxon>Embryophyta</taxon>
        <taxon>Tracheophyta</taxon>
        <taxon>Spermatophyta</taxon>
        <taxon>Magnoliopsida</taxon>
        <taxon>Liliopsida</taxon>
        <taxon>Zingiberales</taxon>
        <taxon>Zingiberaceae</taxon>
        <taxon>Zingiber</taxon>
    </lineage>
</organism>
<dbReference type="PROSITE" id="PS00107">
    <property type="entry name" value="PROTEIN_KINASE_ATP"/>
    <property type="match status" value="1"/>
</dbReference>
<dbReference type="AlphaFoldDB" id="A0A8J5LRY0"/>
<comment type="catalytic activity">
    <reaction evidence="12">
        <text>L-seryl-[protein] + ATP = O-phospho-L-seryl-[protein] + ADP + H(+)</text>
        <dbReference type="Rhea" id="RHEA:17989"/>
        <dbReference type="Rhea" id="RHEA-COMP:9863"/>
        <dbReference type="Rhea" id="RHEA-COMP:11604"/>
        <dbReference type="ChEBI" id="CHEBI:15378"/>
        <dbReference type="ChEBI" id="CHEBI:29999"/>
        <dbReference type="ChEBI" id="CHEBI:30616"/>
        <dbReference type="ChEBI" id="CHEBI:83421"/>
        <dbReference type="ChEBI" id="CHEBI:456216"/>
        <dbReference type="EC" id="2.7.11.1"/>
    </reaction>
</comment>
<accession>A0A8J5LRY0</accession>
<evidence type="ECO:0000256" key="6">
    <source>
        <dbReference type="ARBA" id="ARBA00022679"/>
    </source>
</evidence>
<dbReference type="EC" id="2.7.11.1" evidence="2"/>
<dbReference type="Proteomes" id="UP000734854">
    <property type="component" value="Unassembled WGS sequence"/>
</dbReference>
<keyword evidence="9 13" id="KW-0067">ATP-binding</keyword>
<dbReference type="FunFam" id="1.10.510.10:FF:000395">
    <property type="entry name" value="receptor-like serine/threonine-protein kinase NCRK"/>
    <property type="match status" value="1"/>
</dbReference>
<dbReference type="GO" id="GO:0004674">
    <property type="term" value="F:protein serine/threonine kinase activity"/>
    <property type="evidence" value="ECO:0007669"/>
    <property type="project" value="UniProtKB-KW"/>
</dbReference>
<dbReference type="InterPro" id="IPR000719">
    <property type="entry name" value="Prot_kinase_dom"/>
</dbReference>
<evidence type="ECO:0000256" key="5">
    <source>
        <dbReference type="ARBA" id="ARBA00022553"/>
    </source>
</evidence>
<evidence type="ECO:0000256" key="13">
    <source>
        <dbReference type="PROSITE-ProRule" id="PRU10141"/>
    </source>
</evidence>
<evidence type="ECO:0000256" key="2">
    <source>
        <dbReference type="ARBA" id="ARBA00012513"/>
    </source>
</evidence>
<dbReference type="Gene3D" id="1.10.510.10">
    <property type="entry name" value="Transferase(Phosphotransferase) domain 1"/>
    <property type="match status" value="1"/>
</dbReference>
<evidence type="ECO:0000256" key="9">
    <source>
        <dbReference type="ARBA" id="ARBA00022840"/>
    </source>
</evidence>
<dbReference type="PROSITE" id="PS00108">
    <property type="entry name" value="PROTEIN_KINASE_ST"/>
    <property type="match status" value="1"/>
</dbReference>
<comment type="catalytic activity">
    <reaction evidence="11">
        <text>L-threonyl-[protein] + ATP = O-phospho-L-threonyl-[protein] + ADP + H(+)</text>
        <dbReference type="Rhea" id="RHEA:46608"/>
        <dbReference type="Rhea" id="RHEA-COMP:11060"/>
        <dbReference type="Rhea" id="RHEA-COMP:11605"/>
        <dbReference type="ChEBI" id="CHEBI:15378"/>
        <dbReference type="ChEBI" id="CHEBI:30013"/>
        <dbReference type="ChEBI" id="CHEBI:30616"/>
        <dbReference type="ChEBI" id="CHEBI:61977"/>
        <dbReference type="ChEBI" id="CHEBI:456216"/>
        <dbReference type="EC" id="2.7.11.1"/>
    </reaction>
</comment>
<dbReference type="SMART" id="SM00220">
    <property type="entry name" value="S_TKc"/>
    <property type="match status" value="1"/>
</dbReference>
<dbReference type="PANTHER" id="PTHR47989:SF23">
    <property type="entry name" value="RECEPTOR-LIKE SERINE_THREONINE-PROTEIN KINASE NCRK ISOFORM X1"/>
    <property type="match status" value="1"/>
</dbReference>
<evidence type="ECO:0000256" key="14">
    <source>
        <dbReference type="SAM" id="Phobius"/>
    </source>
</evidence>
<dbReference type="FunFam" id="3.30.200.20:FF:000415">
    <property type="entry name" value="receptor-like serine/threonine-protein kinase NCRK"/>
    <property type="match status" value="1"/>
</dbReference>
<feature type="transmembrane region" description="Helical" evidence="14">
    <location>
        <begin position="211"/>
        <end position="233"/>
    </location>
</feature>
<evidence type="ECO:0000313" key="16">
    <source>
        <dbReference type="EMBL" id="KAG6536234.1"/>
    </source>
</evidence>
<evidence type="ECO:0000256" key="12">
    <source>
        <dbReference type="ARBA" id="ARBA00048679"/>
    </source>
</evidence>
<sequence length="719" mass="79112">MQCVAFVDEVTTAATDPITAGHGLVERERKHRSRGRELSWLVKEGGNLGVRKGARGEGGGWAVCLNGRGSNGIGGGRQHSCVDSPGDFGWKANSCLPFSSTAAAIDHSAEMPCLKLPFGGGNLDSPLTQSDSLKWMCICNASPLENAPSLNSSCGCIYGVTDRMTWNCSCATLGPQISGNILHNTSFSSCNCTLEHAGTPAVSKKHLPKKVLVVIVLFCVVLATVTLLALSSYCFYCKDRLPIQQSQISSSKDTSYNSTTNLISHQTSQTKTCLFLKPVSEIIQKLPFMFVSGKGTLSSAVIQFSYVELEQASNGFSKDNLIGIGGSSNVYRGDLKDGRTVAIKKLRPVGGSEIDPEFLHEIELISRYNHCHVVLLLGYCIENQGRQLERLLVFEYMSKGNLRDCLDSKQWKETMDWETRVQIALGAAKGLEYLHEAAAPRILHRDIKSTNILLDENYKAKITDLGMAKQLVTDDLSSCANSPARMLGTFGYFAPEYAIVGKASQMSDVFSFGVVILELITGCRPIFKSTNKGEDSLVIWAASRLRDSKLIVSELLDPALRGKFPEEEIQIMAHLARECLQWDPDSRPTMSEVVQILLTIAPGKSRKRNMPTSLQWSSYAPSSWESNPIQIPEVRIERHESSGVSSARWWHPPCSMSKPVELNLCDEHGILHTDEPMSSRSNSRSWWSLDDENVDLTKPRLESFVQASMASSLFHINTN</sequence>
<dbReference type="InterPro" id="IPR017441">
    <property type="entry name" value="Protein_kinase_ATP_BS"/>
</dbReference>
<dbReference type="EMBL" id="JACMSC010000001">
    <property type="protein sequence ID" value="KAG6536234.1"/>
    <property type="molecule type" value="Genomic_DNA"/>
</dbReference>
<dbReference type="PROSITE" id="PS50011">
    <property type="entry name" value="PROTEIN_KINASE_DOM"/>
    <property type="match status" value="1"/>
</dbReference>
<reference evidence="16 17" key="1">
    <citation type="submission" date="2020-08" db="EMBL/GenBank/DDBJ databases">
        <title>Plant Genome Project.</title>
        <authorList>
            <person name="Zhang R.-G."/>
        </authorList>
    </citation>
    <scope>NUCLEOTIDE SEQUENCE [LARGE SCALE GENOMIC DNA]</scope>
    <source>
        <tissue evidence="16">Rhizome</tissue>
    </source>
</reference>
<keyword evidence="3" id="KW-1003">Cell membrane</keyword>
<gene>
    <name evidence="16" type="ORF">ZIOFF_001285</name>
</gene>
<keyword evidence="7 13" id="KW-0547">Nucleotide-binding</keyword>
<evidence type="ECO:0000259" key="15">
    <source>
        <dbReference type="PROSITE" id="PS50011"/>
    </source>
</evidence>
<keyword evidence="8" id="KW-0418">Kinase</keyword>
<keyword evidence="17" id="KW-1185">Reference proteome</keyword>
<dbReference type="Pfam" id="PF00069">
    <property type="entry name" value="Pkinase"/>
    <property type="match status" value="1"/>
</dbReference>
<name>A0A8J5LRY0_ZINOF</name>
<evidence type="ECO:0000256" key="11">
    <source>
        <dbReference type="ARBA" id="ARBA00047899"/>
    </source>
</evidence>
<dbReference type="Gene3D" id="3.30.200.20">
    <property type="entry name" value="Phosphorylase Kinase, domain 1"/>
    <property type="match status" value="1"/>
</dbReference>
<keyword evidence="14" id="KW-0812">Transmembrane</keyword>
<evidence type="ECO:0000256" key="4">
    <source>
        <dbReference type="ARBA" id="ARBA00022527"/>
    </source>
</evidence>
<keyword evidence="4" id="KW-0723">Serine/threonine-protein kinase</keyword>
<evidence type="ECO:0000256" key="3">
    <source>
        <dbReference type="ARBA" id="ARBA00022475"/>
    </source>
</evidence>
<evidence type="ECO:0000313" key="17">
    <source>
        <dbReference type="Proteomes" id="UP000734854"/>
    </source>
</evidence>
<feature type="domain" description="Protein kinase" evidence="15">
    <location>
        <begin position="316"/>
        <end position="600"/>
    </location>
</feature>